<protein>
    <recommendedName>
        <fullName evidence="7 18">Phosphatidate cytidylyltransferase</fullName>
        <ecNumber evidence="6 18">2.7.7.41</ecNumber>
    </recommendedName>
</protein>
<evidence type="ECO:0000313" key="21">
    <source>
        <dbReference type="Proteomes" id="UP001529380"/>
    </source>
</evidence>
<dbReference type="EMBL" id="JAUDCL010000051">
    <property type="protein sequence ID" value="MDM8202615.1"/>
    <property type="molecule type" value="Genomic_DNA"/>
</dbReference>
<dbReference type="GO" id="GO:0004605">
    <property type="term" value="F:phosphatidate cytidylyltransferase activity"/>
    <property type="evidence" value="ECO:0007669"/>
    <property type="project" value="UniProtKB-EC"/>
</dbReference>
<evidence type="ECO:0000256" key="7">
    <source>
        <dbReference type="ARBA" id="ARBA00019373"/>
    </source>
</evidence>
<evidence type="ECO:0000256" key="16">
    <source>
        <dbReference type="ARBA" id="ARBA00023209"/>
    </source>
</evidence>
<evidence type="ECO:0000256" key="15">
    <source>
        <dbReference type="ARBA" id="ARBA00023136"/>
    </source>
</evidence>
<evidence type="ECO:0000256" key="4">
    <source>
        <dbReference type="ARBA" id="ARBA00005189"/>
    </source>
</evidence>
<evidence type="ECO:0000256" key="19">
    <source>
        <dbReference type="SAM" id="Phobius"/>
    </source>
</evidence>
<proteinExistence type="inferred from homology"/>
<keyword evidence="11 18" id="KW-0812">Transmembrane</keyword>
<feature type="transmembrane region" description="Helical" evidence="19">
    <location>
        <begin position="178"/>
        <end position="199"/>
    </location>
</feature>
<comment type="pathway">
    <text evidence="4">Lipid metabolism.</text>
</comment>
<evidence type="ECO:0000256" key="10">
    <source>
        <dbReference type="ARBA" id="ARBA00022679"/>
    </source>
</evidence>
<gene>
    <name evidence="20" type="ORF">QUW08_15130</name>
</gene>
<keyword evidence="15 19" id="KW-0472">Membrane</keyword>
<keyword evidence="13 19" id="KW-1133">Transmembrane helix</keyword>
<evidence type="ECO:0000256" key="11">
    <source>
        <dbReference type="ARBA" id="ARBA00022692"/>
    </source>
</evidence>
<evidence type="ECO:0000313" key="20">
    <source>
        <dbReference type="EMBL" id="MDM8202615.1"/>
    </source>
</evidence>
<dbReference type="Proteomes" id="UP001529380">
    <property type="component" value="Unassembled WGS sequence"/>
</dbReference>
<sequence length="291" mass="31156">MKTRIITAAVGLCVLAVVMLMFNTLVFETVVALIAIIAVHEIYKAFALGEKESHIFIAFVPYTFLVMFSHVPAVKALLVPGSYLLAVYLAVCLLWHNQTLSAAKLGGMVVFSGLMIACFYSIVFIKNHLNNQFESIYLIMMILCFAWGGDSAAYFAGRYFGKHKLAPVVSPHKTIEGAIGGVLGSGALGVLCTLAAQALSVHLAGGKACLLLERMSASAVSYLVVFILGMACSLLGILGDLFASAVKRQCAIKDYGTIFPGHGGIMDRFDSVTFIAPAAALLVWLTTTFLK</sequence>
<evidence type="ECO:0000256" key="18">
    <source>
        <dbReference type="RuleBase" id="RU003938"/>
    </source>
</evidence>
<comment type="pathway">
    <text evidence="3 18">Phospholipid metabolism; CDP-diacylglycerol biosynthesis; CDP-diacylglycerol from sn-glycerol 3-phosphate: step 3/3.</text>
</comment>
<feature type="transmembrane region" description="Helical" evidence="19">
    <location>
        <begin position="55"/>
        <end position="71"/>
    </location>
</feature>
<feature type="transmembrane region" description="Helical" evidence="19">
    <location>
        <begin position="77"/>
        <end position="95"/>
    </location>
</feature>
<comment type="catalytic activity">
    <reaction evidence="1 18">
        <text>a 1,2-diacyl-sn-glycero-3-phosphate + CTP + H(+) = a CDP-1,2-diacyl-sn-glycerol + diphosphate</text>
        <dbReference type="Rhea" id="RHEA:16229"/>
        <dbReference type="ChEBI" id="CHEBI:15378"/>
        <dbReference type="ChEBI" id="CHEBI:33019"/>
        <dbReference type="ChEBI" id="CHEBI:37563"/>
        <dbReference type="ChEBI" id="CHEBI:58332"/>
        <dbReference type="ChEBI" id="CHEBI:58608"/>
        <dbReference type="EC" id="2.7.7.41"/>
    </reaction>
</comment>
<reference evidence="20 21" key="1">
    <citation type="submission" date="2023-06" db="EMBL/GenBank/DDBJ databases">
        <title>Identification and characterization of horizontal gene transfer across gut microbiota members of farm animals based on homology search.</title>
        <authorList>
            <person name="Schwarzerova J."/>
            <person name="Nykrynova M."/>
            <person name="Jureckova K."/>
            <person name="Cejkova D."/>
            <person name="Rychlik I."/>
        </authorList>
    </citation>
    <scope>NUCLEOTIDE SEQUENCE [LARGE SCALE GENOMIC DNA]</scope>
    <source>
        <strain evidence="20 21">ET340</strain>
    </source>
</reference>
<feature type="transmembrane region" description="Helical" evidence="19">
    <location>
        <begin position="137"/>
        <end position="157"/>
    </location>
</feature>
<evidence type="ECO:0000256" key="1">
    <source>
        <dbReference type="ARBA" id="ARBA00001698"/>
    </source>
</evidence>
<accession>A0ABT7UV59</accession>
<evidence type="ECO:0000256" key="8">
    <source>
        <dbReference type="ARBA" id="ARBA00022475"/>
    </source>
</evidence>
<dbReference type="InterPro" id="IPR000374">
    <property type="entry name" value="PC_trans"/>
</dbReference>
<evidence type="ECO:0000256" key="6">
    <source>
        <dbReference type="ARBA" id="ARBA00012487"/>
    </source>
</evidence>
<evidence type="ECO:0000256" key="12">
    <source>
        <dbReference type="ARBA" id="ARBA00022695"/>
    </source>
</evidence>
<feature type="transmembrane region" description="Helical" evidence="19">
    <location>
        <begin position="219"/>
        <end position="243"/>
    </location>
</feature>
<evidence type="ECO:0000256" key="17">
    <source>
        <dbReference type="ARBA" id="ARBA00023264"/>
    </source>
</evidence>
<keyword evidence="9" id="KW-0444">Lipid biosynthesis</keyword>
<dbReference type="Pfam" id="PF01148">
    <property type="entry name" value="CTP_transf_1"/>
    <property type="match status" value="1"/>
</dbReference>
<keyword evidence="14" id="KW-0443">Lipid metabolism</keyword>
<keyword evidence="17" id="KW-1208">Phospholipid metabolism</keyword>
<feature type="transmembrane region" description="Helical" evidence="19">
    <location>
        <begin position="26"/>
        <end position="43"/>
    </location>
</feature>
<evidence type="ECO:0000256" key="14">
    <source>
        <dbReference type="ARBA" id="ARBA00023098"/>
    </source>
</evidence>
<evidence type="ECO:0000256" key="5">
    <source>
        <dbReference type="ARBA" id="ARBA00010185"/>
    </source>
</evidence>
<feature type="transmembrane region" description="Helical" evidence="19">
    <location>
        <begin position="272"/>
        <end position="290"/>
    </location>
</feature>
<dbReference type="EC" id="2.7.7.41" evidence="6 18"/>
<dbReference type="PANTHER" id="PTHR46382">
    <property type="entry name" value="PHOSPHATIDATE CYTIDYLYLTRANSFERASE"/>
    <property type="match status" value="1"/>
</dbReference>
<feature type="transmembrane region" description="Helical" evidence="19">
    <location>
        <begin position="107"/>
        <end position="125"/>
    </location>
</feature>
<evidence type="ECO:0000256" key="13">
    <source>
        <dbReference type="ARBA" id="ARBA00022989"/>
    </source>
</evidence>
<evidence type="ECO:0000256" key="9">
    <source>
        <dbReference type="ARBA" id="ARBA00022516"/>
    </source>
</evidence>
<evidence type="ECO:0000256" key="3">
    <source>
        <dbReference type="ARBA" id="ARBA00005119"/>
    </source>
</evidence>
<comment type="caution">
    <text evidence="20">The sequence shown here is derived from an EMBL/GenBank/DDBJ whole genome shotgun (WGS) entry which is preliminary data.</text>
</comment>
<evidence type="ECO:0000256" key="2">
    <source>
        <dbReference type="ARBA" id="ARBA00004651"/>
    </source>
</evidence>
<organism evidence="20 21">
    <name type="scientific">Allofournierella massiliensis</name>
    <dbReference type="NCBI Taxonomy" id="1650663"/>
    <lineage>
        <taxon>Bacteria</taxon>
        <taxon>Bacillati</taxon>
        <taxon>Bacillota</taxon>
        <taxon>Clostridia</taxon>
        <taxon>Eubacteriales</taxon>
        <taxon>Oscillospiraceae</taxon>
        <taxon>Allofournierella</taxon>
    </lineage>
</organism>
<keyword evidence="12 18" id="KW-0548">Nucleotidyltransferase</keyword>
<comment type="similarity">
    <text evidence="5 18">Belongs to the CDS family.</text>
</comment>
<dbReference type="PANTHER" id="PTHR46382:SF1">
    <property type="entry name" value="PHOSPHATIDATE CYTIDYLYLTRANSFERASE"/>
    <property type="match status" value="1"/>
</dbReference>
<keyword evidence="21" id="KW-1185">Reference proteome</keyword>
<comment type="subcellular location">
    <subcellularLocation>
        <location evidence="2">Cell membrane</location>
        <topology evidence="2">Multi-pass membrane protein</topology>
    </subcellularLocation>
</comment>
<keyword evidence="10 18" id="KW-0808">Transferase</keyword>
<name>A0ABT7UV59_9FIRM</name>
<dbReference type="PROSITE" id="PS01315">
    <property type="entry name" value="CDS"/>
    <property type="match status" value="1"/>
</dbReference>
<dbReference type="RefSeq" id="WP_087184035.1">
    <property type="nucleotide sequence ID" value="NZ_JAUDCL010000051.1"/>
</dbReference>
<keyword evidence="8" id="KW-1003">Cell membrane</keyword>
<keyword evidence="16" id="KW-0594">Phospholipid biosynthesis</keyword>